<dbReference type="PRINTS" id="PR00032">
    <property type="entry name" value="HTHARAC"/>
</dbReference>
<keyword evidence="1" id="KW-0805">Transcription regulation</keyword>
<comment type="caution">
    <text evidence="5">The sequence shown here is derived from an EMBL/GenBank/DDBJ whole genome shotgun (WGS) entry which is preliminary data.</text>
</comment>
<evidence type="ECO:0000256" key="3">
    <source>
        <dbReference type="ARBA" id="ARBA00023163"/>
    </source>
</evidence>
<dbReference type="GO" id="GO:0043565">
    <property type="term" value="F:sequence-specific DNA binding"/>
    <property type="evidence" value="ECO:0007669"/>
    <property type="project" value="InterPro"/>
</dbReference>
<evidence type="ECO:0000313" key="5">
    <source>
        <dbReference type="EMBL" id="MBB3985032.1"/>
    </source>
</evidence>
<dbReference type="GO" id="GO:0003700">
    <property type="term" value="F:DNA-binding transcription factor activity"/>
    <property type="evidence" value="ECO:0007669"/>
    <property type="project" value="InterPro"/>
</dbReference>
<dbReference type="EMBL" id="JACIEJ010000003">
    <property type="protein sequence ID" value="MBB3985032.1"/>
    <property type="molecule type" value="Genomic_DNA"/>
</dbReference>
<feature type="domain" description="HTH araC/xylS-type" evidence="4">
    <location>
        <begin position="174"/>
        <end position="276"/>
    </location>
</feature>
<dbReference type="RefSeq" id="WP_246429289.1">
    <property type="nucleotide sequence ID" value="NZ_BAABBZ010000059.1"/>
</dbReference>
<dbReference type="Pfam" id="PF12833">
    <property type="entry name" value="HTH_18"/>
    <property type="match status" value="1"/>
</dbReference>
<dbReference type="InterPro" id="IPR018060">
    <property type="entry name" value="HTH_AraC"/>
</dbReference>
<dbReference type="InterPro" id="IPR009057">
    <property type="entry name" value="Homeodomain-like_sf"/>
</dbReference>
<sequence>MSRPGFLKNPMPPAPAKARGAIRAGSFMPELQAAPWRYHLAHDREDVTLLWITKGQGRAIVNGVRRGLSTHIALWLPARTLFSIELQPGTQALFVQAPPGLAPQEPQAPVLLRIRDGYGQAELTGEIDTMHRELHAKRPLMQDALEARAALIGIWLHRQIEAGAADAPQPTAAQRLVHRYAADLTRHFRTPRSMGSYAEALDVTATHLTRCCRACCGKTAADLLAERRLHAARVALESPKPPVQDVAKSLGFSSPAYFARFIQNHTGVSPTELRRAGRKPATLRSTF</sequence>
<dbReference type="Proteomes" id="UP000541426">
    <property type="component" value="Unassembled WGS sequence"/>
</dbReference>
<organism evidence="5 6">
    <name type="scientific">Sagittula marina</name>
    <dbReference type="NCBI Taxonomy" id="943940"/>
    <lineage>
        <taxon>Bacteria</taxon>
        <taxon>Pseudomonadati</taxon>
        <taxon>Pseudomonadota</taxon>
        <taxon>Alphaproteobacteria</taxon>
        <taxon>Rhodobacterales</taxon>
        <taxon>Roseobacteraceae</taxon>
        <taxon>Sagittula</taxon>
    </lineage>
</organism>
<name>A0A7W6DQD9_9RHOB</name>
<keyword evidence="3" id="KW-0804">Transcription</keyword>
<gene>
    <name evidence="5" type="ORF">GGQ68_001361</name>
</gene>
<dbReference type="Gene3D" id="1.10.10.60">
    <property type="entry name" value="Homeodomain-like"/>
    <property type="match status" value="1"/>
</dbReference>
<evidence type="ECO:0000256" key="1">
    <source>
        <dbReference type="ARBA" id="ARBA00023015"/>
    </source>
</evidence>
<keyword evidence="2" id="KW-0238">DNA-binding</keyword>
<reference evidence="5 6" key="1">
    <citation type="submission" date="2020-08" db="EMBL/GenBank/DDBJ databases">
        <title>Genomic Encyclopedia of Type Strains, Phase IV (KMG-IV): sequencing the most valuable type-strain genomes for metagenomic binning, comparative biology and taxonomic classification.</title>
        <authorList>
            <person name="Goeker M."/>
        </authorList>
    </citation>
    <scope>NUCLEOTIDE SEQUENCE [LARGE SCALE GENOMIC DNA]</scope>
    <source>
        <strain evidence="5 6">DSM 102235</strain>
    </source>
</reference>
<dbReference type="PROSITE" id="PS01124">
    <property type="entry name" value="HTH_ARAC_FAMILY_2"/>
    <property type="match status" value="1"/>
</dbReference>
<proteinExistence type="predicted"/>
<evidence type="ECO:0000256" key="2">
    <source>
        <dbReference type="ARBA" id="ARBA00023125"/>
    </source>
</evidence>
<dbReference type="PANTHER" id="PTHR43280">
    <property type="entry name" value="ARAC-FAMILY TRANSCRIPTIONAL REGULATOR"/>
    <property type="match status" value="1"/>
</dbReference>
<dbReference type="SMART" id="SM00342">
    <property type="entry name" value="HTH_ARAC"/>
    <property type="match status" value="1"/>
</dbReference>
<evidence type="ECO:0000313" key="6">
    <source>
        <dbReference type="Proteomes" id="UP000541426"/>
    </source>
</evidence>
<evidence type="ECO:0000259" key="4">
    <source>
        <dbReference type="PROSITE" id="PS01124"/>
    </source>
</evidence>
<protein>
    <submittedName>
        <fullName evidence="5">AraC family transcriptional activator of pobA</fullName>
    </submittedName>
</protein>
<dbReference type="SUPFAM" id="SSF46689">
    <property type="entry name" value="Homeodomain-like"/>
    <property type="match status" value="1"/>
</dbReference>
<dbReference type="InterPro" id="IPR020449">
    <property type="entry name" value="Tscrpt_reg_AraC-type_HTH"/>
</dbReference>
<dbReference type="PANTHER" id="PTHR43280:SF32">
    <property type="entry name" value="TRANSCRIPTIONAL REGULATORY PROTEIN"/>
    <property type="match status" value="1"/>
</dbReference>
<dbReference type="AlphaFoldDB" id="A0A7W6DQD9"/>
<keyword evidence="6" id="KW-1185">Reference proteome</keyword>
<accession>A0A7W6DQD9</accession>